<dbReference type="InterPro" id="IPR008964">
    <property type="entry name" value="Invasin/intimin_cell_adhesion"/>
</dbReference>
<evidence type="ECO:0000259" key="2">
    <source>
        <dbReference type="SMART" id="SM00635"/>
    </source>
</evidence>
<reference evidence="3 4" key="1">
    <citation type="submission" date="2023-06" db="EMBL/GenBank/DDBJ databases">
        <title>Novel species in genus Planococcus.</title>
        <authorList>
            <person name="Ning S."/>
        </authorList>
    </citation>
    <scope>NUCLEOTIDE SEQUENCE [LARGE SCALE GENOMIC DNA]</scope>
    <source>
        <strain evidence="3 4">N028</strain>
    </source>
</reference>
<protein>
    <submittedName>
        <fullName evidence="3">Ig-like domain-containing protein</fullName>
    </submittedName>
</protein>
<feature type="domain" description="BIG2" evidence="2">
    <location>
        <begin position="202"/>
        <end position="279"/>
    </location>
</feature>
<comment type="caution">
    <text evidence="3">The sequence shown here is derived from an EMBL/GenBank/DDBJ whole genome shotgun (WGS) entry which is preliminary data.</text>
</comment>
<proteinExistence type="predicted"/>
<keyword evidence="1" id="KW-0732">Signal</keyword>
<dbReference type="InterPro" id="IPR003343">
    <property type="entry name" value="Big_2"/>
</dbReference>
<name>A0ABT8N1C2_9BACL</name>
<dbReference type="Gene3D" id="2.60.40.1080">
    <property type="match status" value="3"/>
</dbReference>
<feature type="signal peptide" evidence="1">
    <location>
        <begin position="1"/>
        <end position="27"/>
    </location>
</feature>
<evidence type="ECO:0000313" key="4">
    <source>
        <dbReference type="Proteomes" id="UP001172055"/>
    </source>
</evidence>
<dbReference type="RefSeq" id="WP_301723298.1">
    <property type="nucleotide sequence ID" value="NZ_JAUJWV010000001.1"/>
</dbReference>
<dbReference type="SMART" id="SM00635">
    <property type="entry name" value="BID_2"/>
    <property type="match status" value="3"/>
</dbReference>
<accession>A0ABT8N1C2</accession>
<feature type="domain" description="BIG2" evidence="2">
    <location>
        <begin position="369"/>
        <end position="446"/>
    </location>
</feature>
<sequence>MKKKVWLKMAFVLAVFLSIFGGNFVQAEGNVSLSEGTYTVGKEISAGANKFKVFEGAVNIHITKGRNDDVVWFYYLESTKENFSDQLTFSLKAGDVVEVFYDEGNPKLELEKLAKVNLTALTTGYYEVGTEIPAGTYWLQVDHPASEYDVAYIDIYDSKYNSKNFTEIDNDDKPAELKLVAGDKFGITSLKGTMSFKEKIIVPTSLALSKSSLSITPNQTYKVTATVSPSNAVDKTVVWKSSNTKVATVDASGNIKGIASGSATITATAKGNAKAVKSLTVKVSTKTVKLNKTSFSVTIGKTSTLTASVTPSDSTDKTVTWKSSNPKVVTVDSKGKVTGKAKGTATITASVKSAKAVTAKVTVTSPVVAATSVKMNKSSATVTKGKTLTLSATVSPSNTTNKTLAWKSSNTKVAKVDSKGKVTAVAAGTAKITATTTNGKTTTATITVPAELKTFTELRPSKIKWMKYYFDGSVLQGNVQKYVYNKNEYTYTVPSVSATFSPNGFQWGLPDSDFMYTNIPAPLTQNKAAPLYEYNWDLEKYVKIGNAYLRTTKGTITTPAGTFKNVVHIEEKFYDISFTVHYYFAPDYGLIKVIDSKNRLTYELRSFK</sequence>
<dbReference type="SUPFAM" id="SSF49373">
    <property type="entry name" value="Invasin/intimin cell-adhesion fragments"/>
    <property type="match status" value="3"/>
</dbReference>
<feature type="chain" id="PRO_5045487377" evidence="1">
    <location>
        <begin position="28"/>
        <end position="608"/>
    </location>
</feature>
<feature type="domain" description="BIG2" evidence="2">
    <location>
        <begin position="284"/>
        <end position="361"/>
    </location>
</feature>
<dbReference type="EMBL" id="JAUJWV010000001">
    <property type="protein sequence ID" value="MDN7241692.1"/>
    <property type="molecule type" value="Genomic_DNA"/>
</dbReference>
<dbReference type="Pfam" id="PF02368">
    <property type="entry name" value="Big_2"/>
    <property type="match status" value="3"/>
</dbReference>
<evidence type="ECO:0000256" key="1">
    <source>
        <dbReference type="SAM" id="SignalP"/>
    </source>
</evidence>
<dbReference type="Proteomes" id="UP001172055">
    <property type="component" value="Unassembled WGS sequence"/>
</dbReference>
<gene>
    <name evidence="3" type="ORF">QWY14_07795</name>
</gene>
<evidence type="ECO:0000313" key="3">
    <source>
        <dbReference type="EMBL" id="MDN7241692.1"/>
    </source>
</evidence>
<keyword evidence="4" id="KW-1185">Reference proteome</keyword>
<organism evidence="3 4">
    <name type="scientific">Planococcus shixiaomingii</name>
    <dbReference type="NCBI Taxonomy" id="3058393"/>
    <lineage>
        <taxon>Bacteria</taxon>
        <taxon>Bacillati</taxon>
        <taxon>Bacillota</taxon>
        <taxon>Bacilli</taxon>
        <taxon>Bacillales</taxon>
        <taxon>Caryophanaceae</taxon>
        <taxon>Planococcus</taxon>
    </lineage>
</organism>